<sequence>MKNDTDKRIRVYLESLKEDLGYERLFRALSLILSEEDLRRYLAANQDIEYCADFDECSERSEALAWNVAKS</sequence>
<accession>A0A7C2K0Y3</accession>
<evidence type="ECO:0000313" key="1">
    <source>
        <dbReference type="EMBL" id="HEN27526.1"/>
    </source>
</evidence>
<dbReference type="AlphaFoldDB" id="A0A7C2K0Y3"/>
<proteinExistence type="predicted"/>
<comment type="caution">
    <text evidence="1">The sequence shown here is derived from an EMBL/GenBank/DDBJ whole genome shotgun (WGS) entry which is preliminary data.</text>
</comment>
<reference evidence="1" key="1">
    <citation type="journal article" date="2020" name="mSystems">
        <title>Genome- and Community-Level Interaction Insights into Carbon Utilization and Element Cycling Functions of Hydrothermarchaeota in Hydrothermal Sediment.</title>
        <authorList>
            <person name="Zhou Z."/>
            <person name="Liu Y."/>
            <person name="Xu W."/>
            <person name="Pan J."/>
            <person name="Luo Z.H."/>
            <person name="Li M."/>
        </authorList>
    </citation>
    <scope>NUCLEOTIDE SEQUENCE [LARGE SCALE GENOMIC DNA]</scope>
    <source>
        <strain evidence="1">SpSt-34</strain>
    </source>
</reference>
<dbReference type="EMBL" id="DSOL01000069">
    <property type="protein sequence ID" value="HEN27526.1"/>
    <property type="molecule type" value="Genomic_DNA"/>
</dbReference>
<name>A0A7C2K0Y3_UNCW3</name>
<organism evidence="1">
    <name type="scientific">candidate division WOR-3 bacterium</name>
    <dbReference type="NCBI Taxonomy" id="2052148"/>
    <lineage>
        <taxon>Bacteria</taxon>
        <taxon>Bacteria division WOR-3</taxon>
    </lineage>
</organism>
<gene>
    <name evidence="1" type="ORF">ENQ77_02450</name>
</gene>
<protein>
    <submittedName>
        <fullName evidence="1">Uncharacterized protein</fullName>
    </submittedName>
</protein>